<dbReference type="Pfam" id="PF18029">
    <property type="entry name" value="Glyoxalase_6"/>
    <property type="match status" value="1"/>
</dbReference>
<sequence>MKIIVNIDVPELAPAIDFYSAALELGLSRIIDDDVAELKGASSVIYLLANATGSAATGSTTETRRYSRHWTPVHIDYVVDDLVKATDRALTAGAIQESECVNWRGSKCITFSDPFGHGFCLIEFAGETYR</sequence>
<organism evidence="2 3">
    <name type="scientific">Marinobacter iranensis</name>
    <dbReference type="NCBI Taxonomy" id="2962607"/>
    <lineage>
        <taxon>Bacteria</taxon>
        <taxon>Pseudomonadati</taxon>
        <taxon>Pseudomonadota</taxon>
        <taxon>Gammaproteobacteria</taxon>
        <taxon>Pseudomonadales</taxon>
        <taxon>Marinobacteraceae</taxon>
        <taxon>Marinobacter</taxon>
    </lineage>
</organism>
<comment type="caution">
    <text evidence="2">The sequence shown here is derived from an EMBL/GenBank/DDBJ whole genome shotgun (WGS) entry which is preliminary data.</text>
</comment>
<dbReference type="PROSITE" id="PS51819">
    <property type="entry name" value="VOC"/>
    <property type="match status" value="1"/>
</dbReference>
<dbReference type="InterPro" id="IPR029068">
    <property type="entry name" value="Glyas_Bleomycin-R_OHBP_Dase"/>
</dbReference>
<dbReference type="Gene3D" id="3.10.180.10">
    <property type="entry name" value="2,3-Dihydroxybiphenyl 1,2-Dioxygenase, domain 1"/>
    <property type="match status" value="1"/>
</dbReference>
<protein>
    <submittedName>
        <fullName evidence="2">VOC family protein</fullName>
    </submittedName>
</protein>
<dbReference type="Proteomes" id="UP001143391">
    <property type="component" value="Unassembled WGS sequence"/>
</dbReference>
<gene>
    <name evidence="2" type="ORF">NLU14_11025</name>
</gene>
<dbReference type="EMBL" id="JANCMW010000006">
    <property type="protein sequence ID" value="MDF0750762.1"/>
    <property type="molecule type" value="Genomic_DNA"/>
</dbReference>
<keyword evidence="3" id="KW-1185">Reference proteome</keyword>
<reference evidence="2" key="1">
    <citation type="submission" date="2022-07" db="EMBL/GenBank/DDBJ databases">
        <title>Marinobacter iranensis a new bacterium isolate from a hipersaline lake in Iran.</title>
        <authorList>
            <person name="Mohammad A.M.A."/>
            <person name="Cristina S.-P."/>
            <person name="Antonio V."/>
        </authorList>
    </citation>
    <scope>NUCLEOTIDE SEQUENCE</scope>
    <source>
        <strain evidence="2">71-i</strain>
    </source>
</reference>
<name>A0ABT5YAX7_9GAMM</name>
<proteinExistence type="predicted"/>
<dbReference type="InterPro" id="IPR041581">
    <property type="entry name" value="Glyoxalase_6"/>
</dbReference>
<accession>A0ABT5YAX7</accession>
<evidence type="ECO:0000259" key="1">
    <source>
        <dbReference type="PROSITE" id="PS51819"/>
    </source>
</evidence>
<dbReference type="SUPFAM" id="SSF54593">
    <property type="entry name" value="Glyoxalase/Bleomycin resistance protein/Dihydroxybiphenyl dioxygenase"/>
    <property type="match status" value="1"/>
</dbReference>
<dbReference type="RefSeq" id="WP_275706384.1">
    <property type="nucleotide sequence ID" value="NZ_JANCMW010000006.1"/>
</dbReference>
<dbReference type="InterPro" id="IPR037523">
    <property type="entry name" value="VOC_core"/>
</dbReference>
<evidence type="ECO:0000313" key="3">
    <source>
        <dbReference type="Proteomes" id="UP001143391"/>
    </source>
</evidence>
<feature type="domain" description="VOC" evidence="1">
    <location>
        <begin position="1"/>
        <end position="124"/>
    </location>
</feature>
<evidence type="ECO:0000313" key="2">
    <source>
        <dbReference type="EMBL" id="MDF0750762.1"/>
    </source>
</evidence>